<sequence>MEDFPCYETCINTPGDYICECKEGYSGDGKIPNDCRREPFNVLGLSIAPFTATCSSSSVTPAVETHQSPARDLTRRRMLALSQL</sequence>
<protein>
    <submittedName>
        <fullName evidence="2">Protein kinase-like domain-containing protein</fullName>
    </submittedName>
</protein>
<dbReference type="GO" id="GO:0016301">
    <property type="term" value="F:kinase activity"/>
    <property type="evidence" value="ECO:0007669"/>
    <property type="project" value="UniProtKB-KW"/>
</dbReference>
<dbReference type="EMBL" id="PKPP01002793">
    <property type="protein sequence ID" value="PWA73076.1"/>
    <property type="molecule type" value="Genomic_DNA"/>
</dbReference>
<keyword evidence="2" id="KW-0418">Kinase</keyword>
<accession>A0A2U1NHY7</accession>
<dbReference type="Gene3D" id="2.10.25.10">
    <property type="entry name" value="Laminin"/>
    <property type="match status" value="1"/>
</dbReference>
<evidence type="ECO:0000259" key="1">
    <source>
        <dbReference type="Pfam" id="PF00008"/>
    </source>
</evidence>
<evidence type="ECO:0000313" key="2">
    <source>
        <dbReference type="EMBL" id="PWA73076.1"/>
    </source>
</evidence>
<dbReference type="Proteomes" id="UP000245207">
    <property type="component" value="Unassembled WGS sequence"/>
</dbReference>
<keyword evidence="2" id="KW-0808">Transferase</keyword>
<dbReference type="OrthoDB" id="6430273at2759"/>
<gene>
    <name evidence="2" type="ORF">CTI12_AA264400</name>
</gene>
<dbReference type="CDD" id="cd00054">
    <property type="entry name" value="EGF_CA"/>
    <property type="match status" value="1"/>
</dbReference>
<comment type="caution">
    <text evidence="2">The sequence shown here is derived from an EMBL/GenBank/DDBJ whole genome shotgun (WGS) entry which is preliminary data.</text>
</comment>
<name>A0A2U1NHY7_ARTAN</name>
<dbReference type="InterPro" id="IPR000742">
    <property type="entry name" value="EGF"/>
</dbReference>
<keyword evidence="3" id="KW-1185">Reference proteome</keyword>
<dbReference type="SUPFAM" id="SSF57196">
    <property type="entry name" value="EGF/Laminin"/>
    <property type="match status" value="1"/>
</dbReference>
<proteinExistence type="predicted"/>
<feature type="domain" description="EGF-like" evidence="1">
    <location>
        <begin position="5"/>
        <end position="28"/>
    </location>
</feature>
<dbReference type="AlphaFoldDB" id="A0A2U1NHY7"/>
<reference evidence="2 3" key="1">
    <citation type="journal article" date="2018" name="Mol. Plant">
        <title>The genome of Artemisia annua provides insight into the evolution of Asteraceae family and artemisinin biosynthesis.</title>
        <authorList>
            <person name="Shen Q."/>
            <person name="Zhang L."/>
            <person name="Liao Z."/>
            <person name="Wang S."/>
            <person name="Yan T."/>
            <person name="Shi P."/>
            <person name="Liu M."/>
            <person name="Fu X."/>
            <person name="Pan Q."/>
            <person name="Wang Y."/>
            <person name="Lv Z."/>
            <person name="Lu X."/>
            <person name="Zhang F."/>
            <person name="Jiang W."/>
            <person name="Ma Y."/>
            <person name="Chen M."/>
            <person name="Hao X."/>
            <person name="Li L."/>
            <person name="Tang Y."/>
            <person name="Lv G."/>
            <person name="Zhou Y."/>
            <person name="Sun X."/>
            <person name="Brodelius P.E."/>
            <person name="Rose J.K.C."/>
            <person name="Tang K."/>
        </authorList>
    </citation>
    <scope>NUCLEOTIDE SEQUENCE [LARGE SCALE GENOMIC DNA]</scope>
    <source>
        <strain evidence="3">cv. Huhao1</strain>
        <tissue evidence="2">Leaf</tissue>
    </source>
</reference>
<organism evidence="2 3">
    <name type="scientific">Artemisia annua</name>
    <name type="common">Sweet wormwood</name>
    <dbReference type="NCBI Taxonomy" id="35608"/>
    <lineage>
        <taxon>Eukaryota</taxon>
        <taxon>Viridiplantae</taxon>
        <taxon>Streptophyta</taxon>
        <taxon>Embryophyta</taxon>
        <taxon>Tracheophyta</taxon>
        <taxon>Spermatophyta</taxon>
        <taxon>Magnoliopsida</taxon>
        <taxon>eudicotyledons</taxon>
        <taxon>Gunneridae</taxon>
        <taxon>Pentapetalae</taxon>
        <taxon>asterids</taxon>
        <taxon>campanulids</taxon>
        <taxon>Asterales</taxon>
        <taxon>Asteraceae</taxon>
        <taxon>Asteroideae</taxon>
        <taxon>Anthemideae</taxon>
        <taxon>Artemisiinae</taxon>
        <taxon>Artemisia</taxon>
    </lineage>
</organism>
<dbReference type="Pfam" id="PF00008">
    <property type="entry name" value="EGF"/>
    <property type="match status" value="1"/>
</dbReference>
<evidence type="ECO:0000313" key="3">
    <source>
        <dbReference type="Proteomes" id="UP000245207"/>
    </source>
</evidence>